<accession>A0A7X2ZBJ6</accession>
<evidence type="ECO:0000313" key="1">
    <source>
        <dbReference type="EMBL" id="MUG71940.1"/>
    </source>
</evidence>
<dbReference type="EMBL" id="WNZX01000011">
    <property type="protein sequence ID" value="MUG71940.1"/>
    <property type="molecule type" value="Genomic_DNA"/>
</dbReference>
<gene>
    <name evidence="1" type="ORF">GNP93_14805</name>
</gene>
<protein>
    <recommendedName>
        <fullName evidence="3">Nucleotidyltransferase family protein</fullName>
    </recommendedName>
</protein>
<dbReference type="AlphaFoldDB" id="A0A7X2ZBJ6"/>
<keyword evidence="2" id="KW-1185">Reference proteome</keyword>
<dbReference type="Proteomes" id="UP000450917">
    <property type="component" value="Unassembled WGS sequence"/>
</dbReference>
<dbReference type="Gene3D" id="3.30.460.40">
    <property type="match status" value="1"/>
</dbReference>
<organism evidence="1 2">
    <name type="scientific">Paenibacillus validus</name>
    <dbReference type="NCBI Taxonomy" id="44253"/>
    <lineage>
        <taxon>Bacteria</taxon>
        <taxon>Bacillati</taxon>
        <taxon>Bacillota</taxon>
        <taxon>Bacilli</taxon>
        <taxon>Bacillales</taxon>
        <taxon>Paenibacillaceae</taxon>
        <taxon>Paenibacillus</taxon>
    </lineage>
</organism>
<dbReference type="RefSeq" id="WP_127610242.1">
    <property type="nucleotide sequence ID" value="NZ_JARTHJ010000132.1"/>
</dbReference>
<reference evidence="1 2" key="1">
    <citation type="submission" date="2019-11" db="EMBL/GenBank/DDBJ databases">
        <title>Draft genome sequences of five Paenibacillus species of dairy origin.</title>
        <authorList>
            <person name="Olajide A.M."/>
            <person name="Chen S."/>
            <person name="Lapointe G."/>
        </authorList>
    </citation>
    <scope>NUCLEOTIDE SEQUENCE [LARGE SCALE GENOMIC DNA]</scope>
    <source>
        <strain evidence="1 2">2CS3</strain>
    </source>
</reference>
<evidence type="ECO:0008006" key="3">
    <source>
        <dbReference type="Google" id="ProtNLM"/>
    </source>
</evidence>
<comment type="caution">
    <text evidence="1">The sequence shown here is derived from an EMBL/GenBank/DDBJ whole genome shotgun (WGS) entry which is preliminary data.</text>
</comment>
<dbReference type="InterPro" id="IPR043519">
    <property type="entry name" value="NT_sf"/>
</dbReference>
<evidence type="ECO:0000313" key="2">
    <source>
        <dbReference type="Proteomes" id="UP000450917"/>
    </source>
</evidence>
<sequence length="186" mass="21295">MHTEALNRIAGVLNEHRIEWGLGGSSLLAVCGLDERPNDIDLLVAANDAERAHELLRQQGSFAAFAPKEPFCTTYFYHYTICGAEVDVMGLFGIRHESGTYRLDWRRNEDDRSISLPEVSSPIPLTPLEEWFVVYLLIPGKSPKADRIEQHWLQEGRLRPHRLRQALSRELPMPVRERIARVLDRG</sequence>
<name>A0A7X2ZBJ6_9BACL</name>
<dbReference type="SUPFAM" id="SSF81301">
    <property type="entry name" value="Nucleotidyltransferase"/>
    <property type="match status" value="1"/>
</dbReference>
<proteinExistence type="predicted"/>